<comment type="caution">
    <text evidence="2">The sequence shown here is derived from an EMBL/GenBank/DDBJ whole genome shotgun (WGS) entry which is preliminary data.</text>
</comment>
<protein>
    <submittedName>
        <fullName evidence="2">Uncharacterized protein</fullName>
    </submittedName>
</protein>
<feature type="non-terminal residue" evidence="2">
    <location>
        <position position="1"/>
    </location>
</feature>
<evidence type="ECO:0000256" key="1">
    <source>
        <dbReference type="SAM" id="MobiDB-lite"/>
    </source>
</evidence>
<accession>A0A9Q3FQM7</accession>
<gene>
    <name evidence="2" type="ORF">O181_082929</name>
</gene>
<evidence type="ECO:0000313" key="3">
    <source>
        <dbReference type="Proteomes" id="UP000765509"/>
    </source>
</evidence>
<dbReference type="EMBL" id="AVOT02047970">
    <property type="protein sequence ID" value="MBW0543214.1"/>
    <property type="molecule type" value="Genomic_DNA"/>
</dbReference>
<proteinExistence type="predicted"/>
<reference evidence="2" key="1">
    <citation type="submission" date="2021-03" db="EMBL/GenBank/DDBJ databases">
        <title>Draft genome sequence of rust myrtle Austropuccinia psidii MF-1, a brazilian biotype.</title>
        <authorList>
            <person name="Quecine M.C."/>
            <person name="Pachon D.M.R."/>
            <person name="Bonatelli M.L."/>
            <person name="Correr F.H."/>
            <person name="Franceschini L.M."/>
            <person name="Leite T.F."/>
            <person name="Margarido G.R.A."/>
            <person name="Almeida C.A."/>
            <person name="Ferrarezi J.A."/>
            <person name="Labate C.A."/>
        </authorList>
    </citation>
    <scope>NUCLEOTIDE SEQUENCE</scope>
    <source>
        <strain evidence="2">MF-1</strain>
    </source>
</reference>
<name>A0A9Q3FQM7_9BASI</name>
<evidence type="ECO:0000313" key="2">
    <source>
        <dbReference type="EMBL" id="MBW0543214.1"/>
    </source>
</evidence>
<keyword evidence="3" id="KW-1185">Reference proteome</keyword>
<organism evidence="2 3">
    <name type="scientific">Austropuccinia psidii MF-1</name>
    <dbReference type="NCBI Taxonomy" id="1389203"/>
    <lineage>
        <taxon>Eukaryota</taxon>
        <taxon>Fungi</taxon>
        <taxon>Dikarya</taxon>
        <taxon>Basidiomycota</taxon>
        <taxon>Pucciniomycotina</taxon>
        <taxon>Pucciniomycetes</taxon>
        <taxon>Pucciniales</taxon>
        <taxon>Sphaerophragmiaceae</taxon>
        <taxon>Austropuccinia</taxon>
    </lineage>
</organism>
<dbReference type="AlphaFoldDB" id="A0A9Q3FQM7"/>
<sequence>NNRTTVEILVEETCQSSPTPVVNKKRKAKNVFSPGPTVQDSEGEDPNTASNLMELDSEEELTPQKGKERGKSTQGSAISKRQVPEMPLISEPELELKKLIKSSISVETFEENTSSHQNLLLDHVEKSDEARIDLKYEIQSEIRLITEKMDKINEANLNIPKLLTPFSHIRSPVNPKEEITNPLITDLSHQDNNQLLMKEAPQLNEFPTFTSVG</sequence>
<dbReference type="Proteomes" id="UP000765509">
    <property type="component" value="Unassembled WGS sequence"/>
</dbReference>
<feature type="region of interest" description="Disordered" evidence="1">
    <location>
        <begin position="1"/>
        <end position="85"/>
    </location>
</feature>